<accession>A0ABN6VX59</accession>
<evidence type="ECO:0000313" key="5">
    <source>
        <dbReference type="Proteomes" id="UP001317705"/>
    </source>
</evidence>
<sequence length="381" mass="42834">MTIVAAIVGTALVLLVLWEGFETIILPRRVTRRFRLTRLFYRLTWLPWTTAVRRLAPARDRETYLSYFGPLSLFLLITVWAVTLIAGFALIYWANGSAIVGSDGSSGFFSDLYLSGTTFFTLGLGDVTPRTTLARTLTVTEAGMGFAFLAMIISYLPALNQSFSRREVSISLLDARAGSPPTAAELLRRHAGEQGLQALQHLFHEWEGWAAEFLESHLSYPVLAYFRSQHDNQSWLAALTAVLDATALVMVGLEGACQRQARLTFAMARHAMADLSVVFRVTPREGEPDRLPAERLARLRDELAAAGLQLRRGSDADRELAELRRLYEPYLLALGRRLLITIPPWLADHRRSDNWQADPWDRRSRRGHRPAKAVGDAEEHF</sequence>
<dbReference type="EMBL" id="AP027151">
    <property type="protein sequence ID" value="BDV44014.1"/>
    <property type="molecule type" value="Genomic_DNA"/>
</dbReference>
<feature type="region of interest" description="Disordered" evidence="1">
    <location>
        <begin position="357"/>
        <end position="381"/>
    </location>
</feature>
<keyword evidence="2" id="KW-1133">Transmembrane helix</keyword>
<feature type="domain" description="Potassium channel" evidence="3">
    <location>
        <begin position="87"/>
        <end position="156"/>
    </location>
</feature>
<feature type="transmembrane region" description="Helical" evidence="2">
    <location>
        <begin position="106"/>
        <end position="125"/>
    </location>
</feature>
<dbReference type="Pfam" id="PF07885">
    <property type="entry name" value="Ion_trans_2"/>
    <property type="match status" value="1"/>
</dbReference>
<gene>
    <name evidence="4" type="ORF">GURASL_29370</name>
</gene>
<dbReference type="SUPFAM" id="SSF81324">
    <property type="entry name" value="Voltage-gated potassium channels"/>
    <property type="match status" value="1"/>
</dbReference>
<dbReference type="RefSeq" id="WP_282000126.1">
    <property type="nucleotide sequence ID" value="NZ_AP027151.1"/>
</dbReference>
<feature type="transmembrane region" description="Helical" evidence="2">
    <location>
        <begin position="68"/>
        <end position="94"/>
    </location>
</feature>
<keyword evidence="2" id="KW-0472">Membrane</keyword>
<name>A0ABN6VX59_9BACT</name>
<evidence type="ECO:0000256" key="2">
    <source>
        <dbReference type="SAM" id="Phobius"/>
    </source>
</evidence>
<protein>
    <recommendedName>
        <fullName evidence="3">Potassium channel domain-containing protein</fullName>
    </recommendedName>
</protein>
<evidence type="ECO:0000313" key="4">
    <source>
        <dbReference type="EMBL" id="BDV44014.1"/>
    </source>
</evidence>
<proteinExistence type="predicted"/>
<reference evidence="4 5" key="1">
    <citation type="submission" date="2022-12" db="EMBL/GenBank/DDBJ databases">
        <title>Polyphasic characterization of Geotalea uranireducens NIT-SL11 newly isolated from a complex of sewage sludge and microbially reduced graphene oxide.</title>
        <authorList>
            <person name="Xie L."/>
            <person name="Yoshida N."/>
            <person name="Meng L."/>
        </authorList>
    </citation>
    <scope>NUCLEOTIDE SEQUENCE [LARGE SCALE GENOMIC DNA]</scope>
    <source>
        <strain evidence="4 5">NIT-SL11</strain>
    </source>
</reference>
<dbReference type="Gene3D" id="1.10.287.70">
    <property type="match status" value="1"/>
</dbReference>
<keyword evidence="2" id="KW-0812">Transmembrane</keyword>
<dbReference type="Proteomes" id="UP001317705">
    <property type="component" value="Chromosome"/>
</dbReference>
<evidence type="ECO:0000259" key="3">
    <source>
        <dbReference type="Pfam" id="PF07885"/>
    </source>
</evidence>
<feature type="transmembrane region" description="Helical" evidence="2">
    <location>
        <begin position="137"/>
        <end position="156"/>
    </location>
</feature>
<evidence type="ECO:0000256" key="1">
    <source>
        <dbReference type="SAM" id="MobiDB-lite"/>
    </source>
</evidence>
<feature type="transmembrane region" description="Helical" evidence="2">
    <location>
        <begin position="235"/>
        <end position="253"/>
    </location>
</feature>
<keyword evidence="5" id="KW-1185">Reference proteome</keyword>
<dbReference type="InterPro" id="IPR013099">
    <property type="entry name" value="K_chnl_dom"/>
</dbReference>
<organism evidence="4 5">
    <name type="scientific">Geotalea uraniireducens</name>
    <dbReference type="NCBI Taxonomy" id="351604"/>
    <lineage>
        <taxon>Bacteria</taxon>
        <taxon>Pseudomonadati</taxon>
        <taxon>Thermodesulfobacteriota</taxon>
        <taxon>Desulfuromonadia</taxon>
        <taxon>Geobacterales</taxon>
        <taxon>Geobacteraceae</taxon>
        <taxon>Geotalea</taxon>
    </lineage>
</organism>